<evidence type="ECO:0000256" key="1">
    <source>
        <dbReference type="ARBA" id="ARBA00005970"/>
    </source>
</evidence>
<dbReference type="RefSeq" id="WP_072749828.1">
    <property type="nucleotide sequence ID" value="NZ_FOAW01000005.1"/>
</dbReference>
<dbReference type="AlphaFoldDB" id="A0A1H7LKJ0"/>
<dbReference type="Pfam" id="PF00117">
    <property type="entry name" value="GATase"/>
    <property type="match status" value="1"/>
</dbReference>
<evidence type="ECO:0000259" key="8">
    <source>
        <dbReference type="Pfam" id="PF04715"/>
    </source>
</evidence>
<dbReference type="EC" id="2.6.1.85" evidence="2"/>
<evidence type="ECO:0000259" key="7">
    <source>
        <dbReference type="Pfam" id="PF00425"/>
    </source>
</evidence>
<dbReference type="NCBIfam" id="TIGR00553">
    <property type="entry name" value="pabB"/>
    <property type="match status" value="1"/>
</dbReference>
<keyword evidence="3" id="KW-0808">Transferase</keyword>
<dbReference type="InterPro" id="IPR005801">
    <property type="entry name" value="ADC_synthase"/>
</dbReference>
<dbReference type="PRINTS" id="PR00097">
    <property type="entry name" value="ANTSNTHASEII"/>
</dbReference>
<dbReference type="Proteomes" id="UP000198677">
    <property type="component" value="Unassembled WGS sequence"/>
</dbReference>
<comment type="similarity">
    <text evidence="1">In the C-terminal section; belongs to the anthranilate synthase component I family.</text>
</comment>
<evidence type="ECO:0000256" key="2">
    <source>
        <dbReference type="ARBA" id="ARBA00013139"/>
    </source>
</evidence>
<dbReference type="InterPro" id="IPR006221">
    <property type="entry name" value="TrpG/PapA_dom"/>
</dbReference>
<dbReference type="PANTHER" id="PTHR11236:SF18">
    <property type="entry name" value="AMINODEOXYCHORISMATE SYNTHASE"/>
    <property type="match status" value="1"/>
</dbReference>
<evidence type="ECO:0000313" key="10">
    <source>
        <dbReference type="Proteomes" id="UP000198677"/>
    </source>
</evidence>
<dbReference type="InterPro" id="IPR019999">
    <property type="entry name" value="Anth_synth_I-like"/>
</dbReference>
<evidence type="ECO:0000259" key="6">
    <source>
        <dbReference type="Pfam" id="PF00117"/>
    </source>
</evidence>
<dbReference type="InterPro" id="IPR005802">
    <property type="entry name" value="ADC_synth_comp_1"/>
</dbReference>
<dbReference type="GO" id="GO:0008153">
    <property type="term" value="P:4-aminobenzoate biosynthetic process"/>
    <property type="evidence" value="ECO:0007669"/>
    <property type="project" value="TreeGrafter"/>
</dbReference>
<dbReference type="PROSITE" id="PS51273">
    <property type="entry name" value="GATASE_TYPE_1"/>
    <property type="match status" value="1"/>
</dbReference>
<dbReference type="PANTHER" id="PTHR11236">
    <property type="entry name" value="AMINOBENZOATE/ANTHRANILATE SYNTHASE"/>
    <property type="match status" value="1"/>
</dbReference>
<feature type="domain" description="Anthranilate synthase component I N-terminal" evidence="8">
    <location>
        <begin position="226"/>
        <end position="368"/>
    </location>
</feature>
<proteinExistence type="inferred from homology"/>
<organism evidence="9 10">
    <name type="scientific">Rhodococcus maanshanensis</name>
    <dbReference type="NCBI Taxonomy" id="183556"/>
    <lineage>
        <taxon>Bacteria</taxon>
        <taxon>Bacillati</taxon>
        <taxon>Actinomycetota</taxon>
        <taxon>Actinomycetes</taxon>
        <taxon>Mycobacteriales</taxon>
        <taxon>Nocardiaceae</taxon>
        <taxon>Rhodococcus</taxon>
    </lineage>
</organism>
<dbReference type="Pfam" id="PF00425">
    <property type="entry name" value="Chorismate_bind"/>
    <property type="match status" value="1"/>
</dbReference>
<evidence type="ECO:0000256" key="4">
    <source>
        <dbReference type="ARBA" id="ARBA00022962"/>
    </source>
</evidence>
<dbReference type="EMBL" id="FOAW01000005">
    <property type="protein sequence ID" value="SEK99454.1"/>
    <property type="molecule type" value="Genomic_DNA"/>
</dbReference>
<accession>A0A1H7LKJ0</accession>
<dbReference type="InterPro" id="IPR029062">
    <property type="entry name" value="Class_I_gatase-like"/>
</dbReference>
<sequence>MTPTRTLLIDNYDSFTYNLYSLLAEVNGVPPTVVTNDVDWASVNLADHDNIVISPGPGRPDRDRDFGISAAAITDADLPVLGVCLGHQGLCHLFGSPVLPAPTPMHGRVSEVHHTGEGLFAGIPSPFRAVRYHSLIVEHLDDELEALAHTRDGLLMAVRHRERPLWGVQFHPESICTDHGRALLTNFRDLTPRARAGSRGAAARPMTLPLAEPRYRVDSVRIDRALDPKEVYEVLFARGPNSFWLDGSAALEPDSRFSVMGDCSGPLAEYVTYSVTETTVQVHRQGQLAREVHTTFFDYMDKQLRARAVAPRPDLPFGFCLGYVGYLGYELKADTCGQLVHTSPNPDAAVVFADRALVLDHEADCCYLLALDDGSDDQDGTRWLTETAVALSEFDVVPHEPASPPPLVHLDADTEPRFRHDRDTYLALIEQCLSEIRSGESYEVCLTNTATLNGAIDPLDRYACLREISPTPYNALLQFSGISVLSASPERFLRIGADRVIESKPIKGTRRRSSSPDTDEALRRDLGDSEKDRAENLMIVDLVRNDLSRVCLPGSVHVPKLFDVETYAPVHQLVSTIRGTLRPGVSVVDCIRATFPGGSMTGAPKVRTLEILDKLEDGPRGVYSGAIGYFSLTGTADFSIVIRTLVATADEVTFGAGGAIMAMSDPDEEYEETMVKAVTMKRCLSMNTDHPDQAGP</sequence>
<feature type="domain" description="Glutamine amidotransferase" evidence="6">
    <location>
        <begin position="7"/>
        <end position="187"/>
    </location>
</feature>
<protein>
    <recommendedName>
        <fullName evidence="2">aminodeoxychorismate synthase</fullName>
        <ecNumber evidence="2">2.6.1.85</ecNumber>
    </recommendedName>
</protein>
<evidence type="ECO:0000256" key="5">
    <source>
        <dbReference type="SAM" id="MobiDB-lite"/>
    </source>
</evidence>
<name>A0A1H7LKJ0_9NOCA</name>
<dbReference type="NCBIfam" id="TIGR00566">
    <property type="entry name" value="trpG_papA"/>
    <property type="match status" value="1"/>
</dbReference>
<reference evidence="10" key="1">
    <citation type="submission" date="2016-10" db="EMBL/GenBank/DDBJ databases">
        <authorList>
            <person name="Varghese N."/>
            <person name="Submissions S."/>
        </authorList>
    </citation>
    <scope>NUCLEOTIDE SEQUENCE [LARGE SCALE GENOMIC DNA]</scope>
    <source>
        <strain evidence="10">DSM 44675</strain>
    </source>
</reference>
<dbReference type="GO" id="GO:0000162">
    <property type="term" value="P:L-tryptophan biosynthetic process"/>
    <property type="evidence" value="ECO:0007669"/>
    <property type="project" value="TreeGrafter"/>
</dbReference>
<dbReference type="FunFam" id="3.40.50.880:FF:000003">
    <property type="entry name" value="Anthranilate synthase component II"/>
    <property type="match status" value="1"/>
</dbReference>
<dbReference type="InterPro" id="IPR017926">
    <property type="entry name" value="GATASE"/>
</dbReference>
<dbReference type="PRINTS" id="PR00099">
    <property type="entry name" value="CPSGATASE"/>
</dbReference>
<dbReference type="InterPro" id="IPR006805">
    <property type="entry name" value="Anth_synth_I_N"/>
</dbReference>
<dbReference type="OrthoDB" id="3518032at2"/>
<dbReference type="Pfam" id="PF04715">
    <property type="entry name" value="Anth_synt_I_N"/>
    <property type="match status" value="1"/>
</dbReference>
<keyword evidence="10" id="KW-1185">Reference proteome</keyword>
<dbReference type="PRINTS" id="PR00096">
    <property type="entry name" value="GATASE"/>
</dbReference>
<dbReference type="GO" id="GO:0005737">
    <property type="term" value="C:cytoplasm"/>
    <property type="evidence" value="ECO:0007669"/>
    <property type="project" value="TreeGrafter"/>
</dbReference>
<feature type="region of interest" description="Disordered" evidence="5">
    <location>
        <begin position="506"/>
        <end position="527"/>
    </location>
</feature>
<dbReference type="Gene3D" id="3.40.50.880">
    <property type="match status" value="1"/>
</dbReference>
<dbReference type="CDD" id="cd01743">
    <property type="entry name" value="GATase1_Anthranilate_Synthase"/>
    <property type="match status" value="1"/>
</dbReference>
<dbReference type="GO" id="GO:0046820">
    <property type="term" value="F:4-amino-4-deoxychorismate synthase activity"/>
    <property type="evidence" value="ECO:0007669"/>
    <property type="project" value="UniProtKB-EC"/>
</dbReference>
<evidence type="ECO:0000256" key="3">
    <source>
        <dbReference type="ARBA" id="ARBA00022679"/>
    </source>
</evidence>
<evidence type="ECO:0000313" key="9">
    <source>
        <dbReference type="EMBL" id="SEK99454.1"/>
    </source>
</evidence>
<feature type="domain" description="Chorismate-utilising enzyme C-terminal" evidence="7">
    <location>
        <begin position="422"/>
        <end position="676"/>
    </location>
</feature>
<dbReference type="SUPFAM" id="SSF56322">
    <property type="entry name" value="ADC synthase"/>
    <property type="match status" value="1"/>
</dbReference>
<keyword evidence="4" id="KW-0315">Glutamine amidotransferase</keyword>
<dbReference type="InterPro" id="IPR015890">
    <property type="entry name" value="Chorismate_C"/>
</dbReference>
<dbReference type="SUPFAM" id="SSF52317">
    <property type="entry name" value="Class I glutamine amidotransferase-like"/>
    <property type="match status" value="1"/>
</dbReference>
<gene>
    <name evidence="9" type="ORF">SAMN05444583_10582</name>
</gene>
<dbReference type="GO" id="GO:0009396">
    <property type="term" value="P:folic acid-containing compound biosynthetic process"/>
    <property type="evidence" value="ECO:0007669"/>
    <property type="project" value="InterPro"/>
</dbReference>
<dbReference type="Gene3D" id="3.60.120.10">
    <property type="entry name" value="Anthranilate synthase"/>
    <property type="match status" value="1"/>
</dbReference>